<keyword evidence="1" id="KW-0548">Nucleotidyltransferase</keyword>
<keyword evidence="4" id="KW-1185">Reference proteome</keyword>
<keyword evidence="1" id="KW-0694">RNA-binding</keyword>
<gene>
    <name evidence="3" type="ORF">B0A48_17706</name>
</gene>
<evidence type="ECO:0000256" key="1">
    <source>
        <dbReference type="RuleBase" id="RU363098"/>
    </source>
</evidence>
<dbReference type="InterPro" id="IPR057596">
    <property type="entry name" value="RDRP_core"/>
</dbReference>
<protein>
    <recommendedName>
        <fullName evidence="1">RNA-dependent RNA polymerase</fullName>
        <ecNumber evidence="1">2.7.7.48</ecNumber>
    </recommendedName>
</protein>
<dbReference type="OrthoDB" id="10055769at2759"/>
<accession>A0A1V8SAW6</accession>
<feature type="domain" description="RDRP core" evidence="2">
    <location>
        <begin position="10"/>
        <end position="579"/>
    </location>
</feature>
<proteinExistence type="inferred from homology"/>
<keyword evidence="1" id="KW-0808">Transferase</keyword>
<reference evidence="4" key="1">
    <citation type="submission" date="2017-03" db="EMBL/GenBank/DDBJ databases">
        <title>Genomes of endolithic fungi from Antarctica.</title>
        <authorList>
            <person name="Coleine C."/>
            <person name="Masonjones S."/>
            <person name="Stajich J.E."/>
        </authorList>
    </citation>
    <scope>NUCLEOTIDE SEQUENCE [LARGE SCALE GENOMIC DNA]</scope>
    <source>
        <strain evidence="4">CCFEE 5527</strain>
    </source>
</reference>
<dbReference type="GO" id="GO:0003968">
    <property type="term" value="F:RNA-directed RNA polymerase activity"/>
    <property type="evidence" value="ECO:0007669"/>
    <property type="project" value="UniProtKB-KW"/>
</dbReference>
<comment type="similarity">
    <text evidence="1">Belongs to the RdRP family.</text>
</comment>
<comment type="caution">
    <text evidence="3">The sequence shown here is derived from an EMBL/GenBank/DDBJ whole genome shotgun (WGS) entry which is preliminary data.</text>
</comment>
<dbReference type="EC" id="2.7.7.48" evidence="1"/>
<dbReference type="InParanoid" id="A0A1V8SAW6"/>
<comment type="catalytic activity">
    <reaction evidence="1">
        <text>RNA(n) + a ribonucleoside 5'-triphosphate = RNA(n+1) + diphosphate</text>
        <dbReference type="Rhea" id="RHEA:21248"/>
        <dbReference type="Rhea" id="RHEA-COMP:14527"/>
        <dbReference type="Rhea" id="RHEA-COMP:17342"/>
        <dbReference type="ChEBI" id="CHEBI:33019"/>
        <dbReference type="ChEBI" id="CHEBI:61557"/>
        <dbReference type="ChEBI" id="CHEBI:140395"/>
        <dbReference type="EC" id="2.7.7.48"/>
    </reaction>
</comment>
<sequence>MLDWMLLPKEFLGRTWQAFHIQEVKAKRQVNCADDGKKAYRVIFFATHGVGIRNSLSIEGFLNWMVPFAPNLNQPACKAFARIDLMVSSTWSTIKFLPDQVRLGVDDIHANGMHEDHRFDDHDKDFGEHMVYDQREVMTDGCARISVGAAKLICGRLQLVHWPTAFQARINGAKGMWYISAPYETISSEDLEVWIEIRKRQLKVQVRDEDLRLDTCEPDRWSFDVVSWSKPLQVSEVHRDFMPILEDRGVPRSILRSIVQERLNRCTDELASITHDPVALTMWRHKHFARQENTDGSKPQDYGLPIDFGLRTQILVDQAGYMPPECSILATSINRMVETNLQDVREHTKAPCPSSTHVVGIADHTGLLEPGEVHLTLSQSLSHGDEDVCSMFAGKEVLVARHPTLRGSDMQKVRCVFRPEPAHLKDVIVMSTRGCVPLASKLQGGDYDGDKFWVCADERLTAPFRNAPILQQAGIEEYGIKQDKTILRDLAEDGIGSARHVQAWLAKAFEFGFRPNLLGTITNYSYSLSYIDQSLWTPRVVASQGLHDLMVDALKSGYIYSHGAFNSYLKTKSFPTYGQLGPRRFEHNIGSVYPSELVPKPPSLLEVVNDRRDG</sequence>
<keyword evidence="1" id="KW-0696">RNA-directed RNA polymerase</keyword>
<name>A0A1V8SAW6_9PEZI</name>
<dbReference type="STRING" id="1507870.A0A1V8SAW6"/>
<dbReference type="Pfam" id="PF05183">
    <property type="entry name" value="RdRP"/>
    <property type="match status" value="1"/>
</dbReference>
<dbReference type="GO" id="GO:0031380">
    <property type="term" value="C:nuclear RNA-directed RNA polymerase complex"/>
    <property type="evidence" value="ECO:0007669"/>
    <property type="project" value="TreeGrafter"/>
</dbReference>
<dbReference type="EMBL" id="NAJO01000070">
    <property type="protein sequence ID" value="OQN96199.1"/>
    <property type="molecule type" value="Genomic_DNA"/>
</dbReference>
<evidence type="ECO:0000259" key="2">
    <source>
        <dbReference type="Pfam" id="PF05183"/>
    </source>
</evidence>
<organism evidence="3 4">
    <name type="scientific">Cryoendolithus antarcticus</name>
    <dbReference type="NCBI Taxonomy" id="1507870"/>
    <lineage>
        <taxon>Eukaryota</taxon>
        <taxon>Fungi</taxon>
        <taxon>Dikarya</taxon>
        <taxon>Ascomycota</taxon>
        <taxon>Pezizomycotina</taxon>
        <taxon>Dothideomycetes</taxon>
        <taxon>Dothideomycetidae</taxon>
        <taxon>Cladosporiales</taxon>
        <taxon>Cladosporiaceae</taxon>
        <taxon>Cryoendolithus</taxon>
    </lineage>
</organism>
<dbReference type="PANTHER" id="PTHR23079:SF55">
    <property type="entry name" value="RNA-DIRECTED RNA POLYMERASE"/>
    <property type="match status" value="1"/>
</dbReference>
<dbReference type="PANTHER" id="PTHR23079">
    <property type="entry name" value="RNA-DEPENDENT RNA POLYMERASE"/>
    <property type="match status" value="1"/>
</dbReference>
<evidence type="ECO:0000313" key="4">
    <source>
        <dbReference type="Proteomes" id="UP000192596"/>
    </source>
</evidence>
<dbReference type="GO" id="GO:0030422">
    <property type="term" value="P:siRNA processing"/>
    <property type="evidence" value="ECO:0007669"/>
    <property type="project" value="TreeGrafter"/>
</dbReference>
<dbReference type="Proteomes" id="UP000192596">
    <property type="component" value="Unassembled WGS sequence"/>
</dbReference>
<dbReference type="GO" id="GO:0003723">
    <property type="term" value="F:RNA binding"/>
    <property type="evidence" value="ECO:0007669"/>
    <property type="project" value="UniProtKB-KW"/>
</dbReference>
<dbReference type="InterPro" id="IPR007855">
    <property type="entry name" value="RDRP"/>
</dbReference>
<dbReference type="AlphaFoldDB" id="A0A1V8SAW6"/>
<evidence type="ECO:0000313" key="3">
    <source>
        <dbReference type="EMBL" id="OQN96199.1"/>
    </source>
</evidence>